<comment type="caution">
    <text evidence="4">The sequence shown here is derived from an EMBL/GenBank/DDBJ whole genome shotgun (WGS) entry which is preliminary data.</text>
</comment>
<dbReference type="SUPFAM" id="SSF52172">
    <property type="entry name" value="CheY-like"/>
    <property type="match status" value="1"/>
</dbReference>
<gene>
    <name evidence="4" type="ORF">G3A44_03365</name>
</gene>
<dbReference type="Gene3D" id="3.40.50.2300">
    <property type="match status" value="1"/>
</dbReference>
<dbReference type="GO" id="GO:0000156">
    <property type="term" value="F:phosphorelay response regulator activity"/>
    <property type="evidence" value="ECO:0007669"/>
    <property type="project" value="InterPro"/>
</dbReference>
<feature type="modified residue" description="4-aspartylphosphate" evidence="1">
    <location>
        <position position="55"/>
    </location>
</feature>
<keyword evidence="5" id="KW-1185">Reference proteome</keyword>
<dbReference type="Pfam" id="PF04397">
    <property type="entry name" value="LytTR"/>
    <property type="match status" value="1"/>
</dbReference>
<dbReference type="SMART" id="SM00448">
    <property type="entry name" value="REC"/>
    <property type="match status" value="1"/>
</dbReference>
<evidence type="ECO:0000256" key="1">
    <source>
        <dbReference type="PROSITE-ProRule" id="PRU00169"/>
    </source>
</evidence>
<sequence length="283" mass="30985">MPTALIAEDEPLLAHALEAGLRQAWPDLTLLPSALDGEEAVDEALRHLPDLLFLDIRMPGRTGLEAAQAIMEDWPAGRPLPLVVFITAYDQYALQAFEAQAVDYLLKPVPPARLAAAVQRLQGWLAQRPAPTACTPTSPTAPPADGAAPLGLDESTLARLRQLLSTPAAAAVPSPPRLQVIQASAGATVHLVPVAEVVYFEAADKYIRVLTADKEYLIRCALRELLPQLDEQEFWQVHRGTVVRATAITQAHRDEAGRVFLQLRQRPERLPVSRLYAPRFKGM</sequence>
<evidence type="ECO:0000313" key="4">
    <source>
        <dbReference type="EMBL" id="NDY90229.1"/>
    </source>
</evidence>
<organism evidence="4 5">
    <name type="scientific">Ideonella livida</name>
    <dbReference type="NCBI Taxonomy" id="2707176"/>
    <lineage>
        <taxon>Bacteria</taxon>
        <taxon>Pseudomonadati</taxon>
        <taxon>Pseudomonadota</taxon>
        <taxon>Betaproteobacteria</taxon>
        <taxon>Burkholderiales</taxon>
        <taxon>Sphaerotilaceae</taxon>
        <taxon>Ideonella</taxon>
    </lineage>
</organism>
<dbReference type="PANTHER" id="PTHR37299">
    <property type="entry name" value="TRANSCRIPTIONAL REGULATOR-RELATED"/>
    <property type="match status" value="1"/>
</dbReference>
<dbReference type="InterPro" id="IPR001789">
    <property type="entry name" value="Sig_transdc_resp-reg_receiver"/>
</dbReference>
<keyword evidence="1" id="KW-0597">Phosphoprotein</keyword>
<dbReference type="EMBL" id="JAAGOH010000002">
    <property type="protein sequence ID" value="NDY90229.1"/>
    <property type="molecule type" value="Genomic_DNA"/>
</dbReference>
<dbReference type="SMART" id="SM00850">
    <property type="entry name" value="LytTR"/>
    <property type="match status" value="1"/>
</dbReference>
<protein>
    <submittedName>
        <fullName evidence="4">Response regulator transcription factor</fullName>
    </submittedName>
</protein>
<dbReference type="Pfam" id="PF00072">
    <property type="entry name" value="Response_reg"/>
    <property type="match status" value="1"/>
</dbReference>
<evidence type="ECO:0000259" key="2">
    <source>
        <dbReference type="PROSITE" id="PS50110"/>
    </source>
</evidence>
<dbReference type="Gene3D" id="2.40.50.1020">
    <property type="entry name" value="LytTr DNA-binding domain"/>
    <property type="match status" value="1"/>
</dbReference>
<dbReference type="PANTHER" id="PTHR37299:SF1">
    <property type="entry name" value="STAGE 0 SPORULATION PROTEIN A HOMOLOG"/>
    <property type="match status" value="1"/>
</dbReference>
<reference evidence="4 5" key="1">
    <citation type="submission" date="2020-02" db="EMBL/GenBank/DDBJ databases">
        <title>Ideonella bacterium strain TBM-1.</title>
        <authorList>
            <person name="Chen W.-M."/>
        </authorList>
    </citation>
    <scope>NUCLEOTIDE SEQUENCE [LARGE SCALE GENOMIC DNA]</scope>
    <source>
        <strain evidence="4 5">TBM-1</strain>
    </source>
</reference>
<dbReference type="PROSITE" id="PS50930">
    <property type="entry name" value="HTH_LYTTR"/>
    <property type="match status" value="1"/>
</dbReference>
<dbReference type="RefSeq" id="WP_163456065.1">
    <property type="nucleotide sequence ID" value="NZ_JAAGOH010000002.1"/>
</dbReference>
<dbReference type="InterPro" id="IPR046947">
    <property type="entry name" value="LytR-like"/>
</dbReference>
<feature type="domain" description="HTH LytTR-type" evidence="3">
    <location>
        <begin position="181"/>
        <end position="283"/>
    </location>
</feature>
<name>A0A7C9PF61_9BURK</name>
<feature type="domain" description="Response regulatory" evidence="2">
    <location>
        <begin position="3"/>
        <end position="122"/>
    </location>
</feature>
<accession>A0A7C9PF61</accession>
<dbReference type="InterPro" id="IPR011006">
    <property type="entry name" value="CheY-like_superfamily"/>
</dbReference>
<dbReference type="PROSITE" id="PS50110">
    <property type="entry name" value="RESPONSE_REGULATORY"/>
    <property type="match status" value="1"/>
</dbReference>
<evidence type="ECO:0000313" key="5">
    <source>
        <dbReference type="Proteomes" id="UP000484255"/>
    </source>
</evidence>
<dbReference type="InterPro" id="IPR007492">
    <property type="entry name" value="LytTR_DNA-bd_dom"/>
</dbReference>
<dbReference type="AlphaFoldDB" id="A0A7C9PF61"/>
<dbReference type="GO" id="GO:0003677">
    <property type="term" value="F:DNA binding"/>
    <property type="evidence" value="ECO:0007669"/>
    <property type="project" value="InterPro"/>
</dbReference>
<evidence type="ECO:0000259" key="3">
    <source>
        <dbReference type="PROSITE" id="PS50930"/>
    </source>
</evidence>
<dbReference type="Proteomes" id="UP000484255">
    <property type="component" value="Unassembled WGS sequence"/>
</dbReference>
<proteinExistence type="predicted"/>